<dbReference type="InParanoid" id="D3B629"/>
<dbReference type="GeneID" id="31359607"/>
<evidence type="ECO:0000256" key="1">
    <source>
        <dbReference type="SAM" id="Coils"/>
    </source>
</evidence>
<reference evidence="3 4" key="1">
    <citation type="journal article" date="2011" name="Genome Res.">
        <title>Phylogeny-wide analysis of social amoeba genomes highlights ancient origins for complex intercellular communication.</title>
        <authorList>
            <person name="Heidel A.J."/>
            <person name="Lawal H.M."/>
            <person name="Felder M."/>
            <person name="Schilde C."/>
            <person name="Helps N.R."/>
            <person name="Tunggal B."/>
            <person name="Rivero F."/>
            <person name="John U."/>
            <person name="Schleicher M."/>
            <person name="Eichinger L."/>
            <person name="Platzer M."/>
            <person name="Noegel A.A."/>
            <person name="Schaap P."/>
            <person name="Gloeckner G."/>
        </authorList>
    </citation>
    <scope>NUCLEOTIDE SEQUENCE [LARGE SCALE GENOMIC DNA]</scope>
    <source>
        <strain evidence="4">ATCC 26659 / Pp 5 / PN500</strain>
    </source>
</reference>
<organism evidence="3 4">
    <name type="scientific">Heterostelium pallidum (strain ATCC 26659 / Pp 5 / PN500)</name>
    <name type="common">Cellular slime mold</name>
    <name type="synonym">Polysphondylium pallidum</name>
    <dbReference type="NCBI Taxonomy" id="670386"/>
    <lineage>
        <taxon>Eukaryota</taxon>
        <taxon>Amoebozoa</taxon>
        <taxon>Evosea</taxon>
        <taxon>Eumycetozoa</taxon>
        <taxon>Dictyostelia</taxon>
        <taxon>Acytosteliales</taxon>
        <taxon>Acytosteliaceae</taxon>
        <taxon>Heterostelium</taxon>
    </lineage>
</organism>
<comment type="caution">
    <text evidence="3">The sequence shown here is derived from an EMBL/GenBank/DDBJ whole genome shotgun (WGS) entry which is preliminary data.</text>
</comment>
<gene>
    <name evidence="3" type="ORF">PPL_04120</name>
</gene>
<accession>D3B629</accession>
<feature type="compositionally biased region" description="Low complexity" evidence="2">
    <location>
        <begin position="414"/>
        <end position="427"/>
    </location>
</feature>
<name>D3B629_HETP5</name>
<protein>
    <submittedName>
        <fullName evidence="3">Uncharacterized protein</fullName>
    </submittedName>
</protein>
<evidence type="ECO:0000313" key="4">
    <source>
        <dbReference type="Proteomes" id="UP000001396"/>
    </source>
</evidence>
<proteinExistence type="predicted"/>
<evidence type="ECO:0000313" key="3">
    <source>
        <dbReference type="EMBL" id="EFA83327.1"/>
    </source>
</evidence>
<evidence type="ECO:0000256" key="2">
    <source>
        <dbReference type="SAM" id="MobiDB-lite"/>
    </source>
</evidence>
<feature type="compositionally biased region" description="Low complexity" evidence="2">
    <location>
        <begin position="276"/>
        <end position="296"/>
    </location>
</feature>
<dbReference type="Proteomes" id="UP000001396">
    <property type="component" value="Unassembled WGS sequence"/>
</dbReference>
<keyword evidence="1" id="KW-0175">Coiled coil</keyword>
<dbReference type="EMBL" id="ADBJ01000017">
    <property type="protein sequence ID" value="EFA83327.1"/>
    <property type="molecule type" value="Genomic_DNA"/>
</dbReference>
<feature type="coiled-coil region" evidence="1">
    <location>
        <begin position="47"/>
        <end position="119"/>
    </location>
</feature>
<dbReference type="RefSeq" id="XP_020435444.1">
    <property type="nucleotide sequence ID" value="XM_020575030.1"/>
</dbReference>
<sequence length="427" mass="49259">MNRLVQQGGQQWGEKLVFHRKLMNAEMKKNLQRLAYLAEERHVQYKKEFIEDRRQRIAANHQKMEAEKQQIKKELAEKKKSLFLLDMGFEKARQQQVEQKAERKRLAKLKREKMEAIETKARREWLVEMNDKCMLWNRTPDEMQYAKYRLFNKAILTRLPRNRNLILDRHAEIENAVEQFDDNGKKIDYDALLETLKAELAAEGKDVGQLNKLYDPALVAAKEAKLREEEEALSIKTEKDKDNEDDVDDEQDLAALEENLELDEESDGNVDKLELPAAASEENNSETTTTATTPTTEDIKLESLNLETFAAATSEPTSISDEYDIGKDVIERESSGVTAVESAPEINDNELAELEAEFLKQLETLPTNKMINVLESELKEKFTDARKQEELDIVKQMLQDKKPSNLDSKIVDISNNNNNNNNSNNNN</sequence>
<feature type="region of interest" description="Disordered" evidence="2">
    <location>
        <begin position="275"/>
        <end position="298"/>
    </location>
</feature>
<feature type="region of interest" description="Disordered" evidence="2">
    <location>
        <begin position="398"/>
        <end position="427"/>
    </location>
</feature>
<keyword evidence="4" id="KW-1185">Reference proteome</keyword>
<dbReference type="AlphaFoldDB" id="D3B629"/>